<dbReference type="InterPro" id="IPR001844">
    <property type="entry name" value="Cpn60/GroEL"/>
</dbReference>
<keyword evidence="5 6" id="KW-0413">Isomerase</keyword>
<dbReference type="CDD" id="cd03344">
    <property type="entry name" value="GroEL"/>
    <property type="match status" value="1"/>
</dbReference>
<dbReference type="GO" id="GO:0042026">
    <property type="term" value="P:protein refolding"/>
    <property type="evidence" value="ECO:0007669"/>
    <property type="project" value="UniProtKB-UniRule"/>
</dbReference>
<dbReference type="NCBIfam" id="NF000592">
    <property type="entry name" value="PRK00013.1"/>
    <property type="match status" value="1"/>
</dbReference>
<sequence length="539" mass="57262">MAKDIKYGVEARKALEVGVNKLADTVRVTLGPKGRNVVLDKSFGTPLITNDGVTIAKEIELEDAFENMGAQLVKEVATKTNDVAGDGTTTATVLAQAMINEGMKNLAAGANPIVLRKGMKKATDIAVEAIAKMSEPIKGKEQIARVAAISASDDEVGGLVADAMEKVTNEGVITIEESKTMKTELDLVEGMQFDRGYVSAYMCTDMEKMEANLDDPYILITDKKISNIQDILPLLEELVKSGQKLLIIAEDVEGEALTTLIVNKLRGTFNVVAVKAPGYGDRRKDMLKDIAVLTGGTVISEEIGLDLKDATLADLGRAKSVKVQKENTVIVDGQGAKADIEKRVAQIKSQLAETTSDFDKEKLQERLAKLSGGVAVIRVGAATETEMKEAKLRMEDALNATRAAVEEGIIAGGGSAYIHASKEVSKLVATLEGDERTGAKIILKALEAPLYRIVENAGLEGSVVVNKVRESSVGVGFDAYREEYVDMVKSGILDPAKVTRSALQNANSVASTLLTTESAVASIKEDAPAMPAGGGMGMM</sequence>
<evidence type="ECO:0000256" key="1">
    <source>
        <dbReference type="ARBA" id="ARBA00006607"/>
    </source>
</evidence>
<evidence type="ECO:0000256" key="6">
    <source>
        <dbReference type="HAMAP-Rule" id="MF_00600"/>
    </source>
</evidence>
<dbReference type="EC" id="5.6.1.7" evidence="6"/>
<dbReference type="GO" id="GO:0005524">
    <property type="term" value="F:ATP binding"/>
    <property type="evidence" value="ECO:0007669"/>
    <property type="project" value="UniProtKB-UniRule"/>
</dbReference>
<dbReference type="PRINTS" id="PR00298">
    <property type="entry name" value="CHAPERONIN60"/>
</dbReference>
<dbReference type="SUPFAM" id="SSF52029">
    <property type="entry name" value="GroEL apical domain-like"/>
    <property type="match status" value="1"/>
</dbReference>
<dbReference type="GO" id="GO:0051082">
    <property type="term" value="F:unfolded protein binding"/>
    <property type="evidence" value="ECO:0007669"/>
    <property type="project" value="UniProtKB-UniRule"/>
</dbReference>
<evidence type="ECO:0000256" key="3">
    <source>
        <dbReference type="ARBA" id="ARBA00022840"/>
    </source>
</evidence>
<dbReference type="NCBIfam" id="TIGR02348">
    <property type="entry name" value="GroEL"/>
    <property type="match status" value="1"/>
</dbReference>
<dbReference type="InterPro" id="IPR002423">
    <property type="entry name" value="Cpn60/GroEL/TCP-1"/>
</dbReference>
<comment type="subcellular location">
    <subcellularLocation>
        <location evidence="6">Cytoplasm</location>
    </subcellularLocation>
</comment>
<dbReference type="SUPFAM" id="SSF54849">
    <property type="entry name" value="GroEL-intermediate domain like"/>
    <property type="match status" value="1"/>
</dbReference>
<evidence type="ECO:0000313" key="9">
    <source>
        <dbReference type="EMBL" id="EFU77817.1"/>
    </source>
</evidence>
<evidence type="ECO:0000256" key="5">
    <source>
        <dbReference type="ARBA" id="ARBA00023235"/>
    </source>
</evidence>
<dbReference type="Gene3D" id="1.10.560.10">
    <property type="entry name" value="GroEL-like equatorial domain"/>
    <property type="match status" value="1"/>
</dbReference>
<dbReference type="NCBIfam" id="NF009489">
    <property type="entry name" value="PRK12851.1"/>
    <property type="match status" value="1"/>
</dbReference>
<dbReference type="PANTHER" id="PTHR45633">
    <property type="entry name" value="60 KDA HEAT SHOCK PROTEIN, MITOCHONDRIAL"/>
    <property type="match status" value="1"/>
</dbReference>
<dbReference type="HAMAP" id="MF_00600">
    <property type="entry name" value="CH60"/>
    <property type="match status" value="1"/>
</dbReference>
<feature type="binding site" evidence="6">
    <location>
        <position position="413"/>
    </location>
    <ligand>
        <name>ATP</name>
        <dbReference type="ChEBI" id="CHEBI:30616"/>
    </ligand>
</feature>
<evidence type="ECO:0000256" key="2">
    <source>
        <dbReference type="ARBA" id="ARBA00022741"/>
    </source>
</evidence>
<accession>E6LJV8</accession>
<comment type="caution">
    <text evidence="9">The sequence shown here is derived from an EMBL/GenBank/DDBJ whole genome shotgun (WGS) entry which is preliminary data.</text>
</comment>
<name>E6LJV8_9FIRM</name>
<feature type="binding site" evidence="6">
    <location>
        <begin position="86"/>
        <end position="90"/>
    </location>
    <ligand>
        <name>ATP</name>
        <dbReference type="ChEBI" id="CHEBI:30616"/>
    </ligand>
</feature>
<dbReference type="RefSeq" id="WP_008749994.1">
    <property type="nucleotide sequence ID" value="NZ_GL622296.1"/>
</dbReference>
<proteinExistence type="inferred from homology"/>
<dbReference type="InterPro" id="IPR018370">
    <property type="entry name" value="Chaperonin_Cpn60_CS"/>
</dbReference>
<comment type="subunit">
    <text evidence="6 8">Forms a cylinder of 14 subunits composed of two heptameric rings stacked back-to-back. Interacts with the co-chaperonin GroES.</text>
</comment>
<dbReference type="Gene3D" id="3.50.7.10">
    <property type="entry name" value="GroEL"/>
    <property type="match status" value="1"/>
</dbReference>
<keyword evidence="4 6" id="KW-0143">Chaperone</keyword>
<dbReference type="SUPFAM" id="SSF48592">
    <property type="entry name" value="GroEL equatorial domain-like"/>
    <property type="match status" value="1"/>
</dbReference>
<gene>
    <name evidence="6 9" type="primary">groL</name>
    <name evidence="6" type="synonym">groEL</name>
    <name evidence="9" type="ORF">HMPREF0381_0221</name>
</gene>
<dbReference type="NCBIfam" id="NF009487">
    <property type="entry name" value="PRK12849.1"/>
    <property type="match status" value="1"/>
</dbReference>
<dbReference type="Proteomes" id="UP000003434">
    <property type="component" value="Unassembled WGS sequence"/>
</dbReference>
<dbReference type="eggNOG" id="COG0459">
    <property type="taxonomic scope" value="Bacteria"/>
</dbReference>
<dbReference type="NCBIfam" id="NF009488">
    <property type="entry name" value="PRK12850.1"/>
    <property type="match status" value="1"/>
</dbReference>
<dbReference type="AlphaFoldDB" id="E6LJV8"/>
<dbReference type="GO" id="GO:0016853">
    <property type="term" value="F:isomerase activity"/>
    <property type="evidence" value="ECO:0007669"/>
    <property type="project" value="UniProtKB-KW"/>
</dbReference>
<dbReference type="HOGENOM" id="CLU_016503_3_0_9"/>
<dbReference type="GO" id="GO:0005737">
    <property type="term" value="C:cytoplasm"/>
    <property type="evidence" value="ECO:0007669"/>
    <property type="project" value="UniProtKB-SubCell"/>
</dbReference>
<dbReference type="Gene3D" id="3.30.260.10">
    <property type="entry name" value="TCP-1-like chaperonin intermediate domain"/>
    <property type="match status" value="1"/>
</dbReference>
<evidence type="ECO:0000256" key="4">
    <source>
        <dbReference type="ARBA" id="ARBA00023186"/>
    </source>
</evidence>
<keyword evidence="3 6" id="KW-0067">ATP-binding</keyword>
<feature type="binding site" evidence="6">
    <location>
        <begin position="29"/>
        <end position="32"/>
    </location>
    <ligand>
        <name>ATP</name>
        <dbReference type="ChEBI" id="CHEBI:30616"/>
    </ligand>
</feature>
<dbReference type="InterPro" id="IPR027410">
    <property type="entry name" value="TCP-1-like_intermed_sf"/>
</dbReference>
<organism evidence="9 10">
    <name type="scientific">Lachnoanaerobaculum saburreum DSM 3986</name>
    <dbReference type="NCBI Taxonomy" id="887325"/>
    <lineage>
        <taxon>Bacteria</taxon>
        <taxon>Bacillati</taxon>
        <taxon>Bacillota</taxon>
        <taxon>Clostridia</taxon>
        <taxon>Lachnospirales</taxon>
        <taxon>Lachnospiraceae</taxon>
        <taxon>Lachnoanaerobaculum</taxon>
    </lineage>
</organism>
<evidence type="ECO:0000256" key="8">
    <source>
        <dbReference type="RuleBase" id="RU000419"/>
    </source>
</evidence>
<dbReference type="PROSITE" id="PS00296">
    <property type="entry name" value="CHAPERONINS_CPN60"/>
    <property type="match status" value="1"/>
</dbReference>
<evidence type="ECO:0000313" key="10">
    <source>
        <dbReference type="Proteomes" id="UP000003434"/>
    </source>
</evidence>
<reference evidence="9 10" key="1">
    <citation type="submission" date="2010-12" db="EMBL/GenBank/DDBJ databases">
        <authorList>
            <person name="Muzny D."/>
            <person name="Qin X."/>
            <person name="Deng J."/>
            <person name="Jiang H."/>
            <person name="Liu Y."/>
            <person name="Qu J."/>
            <person name="Song X.-Z."/>
            <person name="Zhang L."/>
            <person name="Thornton R."/>
            <person name="Coyle M."/>
            <person name="Francisco L."/>
            <person name="Jackson L."/>
            <person name="Javaid M."/>
            <person name="Korchina V."/>
            <person name="Kovar C."/>
            <person name="Mata R."/>
            <person name="Mathew T."/>
            <person name="Ngo R."/>
            <person name="Nguyen L."/>
            <person name="Nguyen N."/>
            <person name="Okwuonu G."/>
            <person name="Ongeri F."/>
            <person name="Pham C."/>
            <person name="Simmons D."/>
            <person name="Wilczek-Boney K."/>
            <person name="Hale W."/>
            <person name="Jakkamsetti A."/>
            <person name="Pham P."/>
            <person name="Ruth R."/>
            <person name="San Lucas F."/>
            <person name="Warren J."/>
            <person name="Zhang J."/>
            <person name="Zhao Z."/>
            <person name="Zhou C."/>
            <person name="Zhu D."/>
            <person name="Lee S."/>
            <person name="Bess C."/>
            <person name="Blankenburg K."/>
            <person name="Forbes L."/>
            <person name="Fu Q."/>
            <person name="Gubbala S."/>
            <person name="Hirani K."/>
            <person name="Jayaseelan J.C."/>
            <person name="Lara F."/>
            <person name="Munidasa M."/>
            <person name="Palculict T."/>
            <person name="Patil S."/>
            <person name="Pu L.-L."/>
            <person name="Saada N."/>
            <person name="Tang L."/>
            <person name="Weissenberger G."/>
            <person name="Zhu Y."/>
            <person name="Hemphill L."/>
            <person name="Shang Y."/>
            <person name="Youmans B."/>
            <person name="Ayvaz T."/>
            <person name="Ross M."/>
            <person name="Santibanez J."/>
            <person name="Aqrawi P."/>
            <person name="Gross S."/>
            <person name="Joshi V."/>
            <person name="Fowler G."/>
            <person name="Nazareth L."/>
            <person name="Reid J."/>
            <person name="Worley K."/>
            <person name="Petrosino J."/>
            <person name="Highlander S."/>
            <person name="Gibbs R."/>
        </authorList>
    </citation>
    <scope>NUCLEOTIDE SEQUENCE [LARGE SCALE GENOMIC DNA]</scope>
    <source>
        <strain evidence="9 10">DSM 3986</strain>
    </source>
</reference>
<comment type="caution">
    <text evidence="6">Lacks conserved residue(s) required for the propagation of feature annotation.</text>
</comment>
<dbReference type="GO" id="GO:0140662">
    <property type="term" value="F:ATP-dependent protein folding chaperone"/>
    <property type="evidence" value="ECO:0007669"/>
    <property type="project" value="InterPro"/>
</dbReference>
<dbReference type="InterPro" id="IPR027413">
    <property type="entry name" value="GROEL-like_equatorial_sf"/>
</dbReference>
<evidence type="ECO:0000256" key="7">
    <source>
        <dbReference type="RuleBase" id="RU000418"/>
    </source>
</evidence>
<keyword evidence="6" id="KW-0963">Cytoplasm</keyword>
<comment type="function">
    <text evidence="6 8">Together with its co-chaperonin GroES, plays an essential role in assisting protein folding. The GroEL-GroES system forms a nano-cage that allows encapsulation of the non-native substrate proteins and provides a physical environment optimized to promote and accelerate protein folding.</text>
</comment>
<dbReference type="InterPro" id="IPR027409">
    <property type="entry name" value="GroEL-like_apical_dom_sf"/>
</dbReference>
<dbReference type="Pfam" id="PF00118">
    <property type="entry name" value="Cpn60_TCP1"/>
    <property type="match status" value="1"/>
</dbReference>
<comment type="similarity">
    <text evidence="1 6 7">Belongs to the chaperonin (HSP60) family.</text>
</comment>
<dbReference type="FunFam" id="3.50.7.10:FF:000001">
    <property type="entry name" value="60 kDa chaperonin"/>
    <property type="match status" value="1"/>
</dbReference>
<dbReference type="EMBL" id="AEPW01000006">
    <property type="protein sequence ID" value="EFU77817.1"/>
    <property type="molecule type" value="Genomic_DNA"/>
</dbReference>
<keyword evidence="2 6" id="KW-0547">Nucleotide-binding</keyword>
<feature type="binding site" evidence="6">
    <location>
        <position position="494"/>
    </location>
    <ligand>
        <name>ATP</name>
        <dbReference type="ChEBI" id="CHEBI:30616"/>
    </ligand>
</feature>
<protein>
    <recommendedName>
        <fullName evidence="6">Chaperonin GroEL</fullName>
        <ecNumber evidence="6">5.6.1.7</ecNumber>
    </recommendedName>
    <alternativeName>
        <fullName evidence="6">60 kDa chaperonin</fullName>
    </alternativeName>
    <alternativeName>
        <fullName evidence="6">Chaperonin-60</fullName>
        <shortName evidence="6">Cpn60</shortName>
    </alternativeName>
</protein>